<dbReference type="PROSITE" id="PS50010">
    <property type="entry name" value="DH_2"/>
    <property type="match status" value="1"/>
</dbReference>
<reference evidence="3" key="2">
    <citation type="submission" date="2025-08" db="UniProtKB">
        <authorList>
            <consortium name="Ensembl"/>
        </authorList>
    </citation>
    <scope>IDENTIFICATION</scope>
</reference>
<dbReference type="GO" id="GO:0005085">
    <property type="term" value="F:guanyl-nucleotide exchange factor activity"/>
    <property type="evidence" value="ECO:0007669"/>
    <property type="project" value="InterPro"/>
</dbReference>
<dbReference type="SUPFAM" id="SSF48065">
    <property type="entry name" value="DBL homology domain (DH-domain)"/>
    <property type="match status" value="1"/>
</dbReference>
<dbReference type="InterPro" id="IPR035899">
    <property type="entry name" value="DBL_dom_sf"/>
</dbReference>
<dbReference type="Gene3D" id="1.20.900.10">
    <property type="entry name" value="Dbl homology (DH) domain"/>
    <property type="match status" value="1"/>
</dbReference>
<feature type="domain" description="DH" evidence="2">
    <location>
        <begin position="314"/>
        <end position="489"/>
    </location>
</feature>
<dbReference type="SMART" id="SM00325">
    <property type="entry name" value="RhoGEF"/>
    <property type="match status" value="1"/>
</dbReference>
<feature type="compositionally biased region" description="Polar residues" evidence="1">
    <location>
        <begin position="716"/>
        <end position="727"/>
    </location>
</feature>
<feature type="region of interest" description="Disordered" evidence="1">
    <location>
        <begin position="152"/>
        <end position="191"/>
    </location>
</feature>
<dbReference type="Ensembl" id="ENSGAGT00000023727.1">
    <property type="protein sequence ID" value="ENSGAGP00000020832.1"/>
    <property type="gene ID" value="ENSGAGG00000015329.1"/>
</dbReference>
<feature type="compositionally biased region" description="Basic and acidic residues" evidence="1">
    <location>
        <begin position="152"/>
        <end position="162"/>
    </location>
</feature>
<protein>
    <recommendedName>
        <fullName evidence="2">DH domain-containing protein</fullName>
    </recommendedName>
</protein>
<feature type="compositionally biased region" description="Polar residues" evidence="1">
    <location>
        <begin position="825"/>
        <end position="835"/>
    </location>
</feature>
<dbReference type="Proteomes" id="UP000291020">
    <property type="component" value="Unassembled WGS sequence"/>
</dbReference>
<organism evidence="3 4">
    <name type="scientific">Gopherus agassizii</name>
    <name type="common">Agassiz's desert tortoise</name>
    <dbReference type="NCBI Taxonomy" id="38772"/>
    <lineage>
        <taxon>Eukaryota</taxon>
        <taxon>Metazoa</taxon>
        <taxon>Chordata</taxon>
        <taxon>Craniata</taxon>
        <taxon>Vertebrata</taxon>
        <taxon>Euteleostomi</taxon>
        <taxon>Archelosauria</taxon>
        <taxon>Testudinata</taxon>
        <taxon>Testudines</taxon>
        <taxon>Cryptodira</taxon>
        <taxon>Durocryptodira</taxon>
        <taxon>Testudinoidea</taxon>
        <taxon>Testudinidae</taxon>
        <taxon>Gopherus</taxon>
    </lineage>
</organism>
<feature type="region of interest" description="Disordered" evidence="1">
    <location>
        <begin position="710"/>
        <end position="852"/>
    </location>
</feature>
<evidence type="ECO:0000259" key="2">
    <source>
        <dbReference type="PROSITE" id="PS50010"/>
    </source>
</evidence>
<name>A0A452I072_9SAUR</name>
<feature type="compositionally biased region" description="Low complexity" evidence="1">
    <location>
        <begin position="782"/>
        <end position="792"/>
    </location>
</feature>
<dbReference type="AlphaFoldDB" id="A0A452I072"/>
<accession>A0A452I072</accession>
<keyword evidence="4" id="KW-1185">Reference proteome</keyword>
<sequence length="852" mass="97173">MKQLPETTNLWQHKLFPPGLLSSRSLCTSSNRHAPTPESLECSLQHPAPYPLDTLRTTRPPVPSLKDSAQDKHFLQALASELKTGFTEAMQELSRIQHGEYALEEKVKSCHCTMEEKVSEMKNSLNSFKDELSDAKSKIEVISAKQEEMQQKIEQLQQEKRRESRKVKTKRAQKDEHGSQTVPTPLQGSPFRSINLPEPVLINEDFTSLLHHATYERGMISDTRSMAAGEGNVKVVSGTGSANPETEESLKPSLPADIQPKGHPTSTVWKQPKDSKEWGDEYISKEHPDRMKETGQSRYTSVDNVLCETSFTAKRQSIALELLESERKYVINLSLILKIKATLQGSDMKRNTKERSFFPSSLRYLVQQHVDLLHTLQERVLSWPRPGILGDIFLKLTNDENNFLDYYIAYLRDLPECISLIHVVILKEVEEEIKSDLYMLFFHIVQRIPEYLIHLQNILKYTEQEHPDYYLLLVCVQRFRIFISHYSLLLQCNEDLLIQKRKKLKKSSLVKLYKGLASQCASASQEVSQPPSTTAIRDSGIYSEEVMQPFPAAPSSSTTATHLVPQMKKNQAAMMENIQAGKPSEWEMEARKHERPENILASSQFPEQELKAMSIPLQAIPEMEYETPPADPMGNAERPVRTSMELLQDARSFAPNYEELDYGGEVFTLPGPYEDETFQNLALFENCSPASSESSLDICFLRPVSFTVEPDRTDHSSQPLPKSSSAYKQEAFHSKGKQLSRSLKEFPRSTEGMSTRLYSTRSSSSSQLQHKQERSMQPHLISASSRSSQRSYFPPPRGLGEKQSFLEELHAEDNIRFCQKDDNEQTSFSEHNPQQEPKGGFRSSFRKLFKKK</sequence>
<dbReference type="PANTHER" id="PTHR46944:SF1">
    <property type="entry name" value="RHO GUANINE NUCLEOTIDE EXCHANGE FACTOR 33"/>
    <property type="match status" value="1"/>
</dbReference>
<dbReference type="Pfam" id="PF00621">
    <property type="entry name" value="RhoGEF"/>
    <property type="match status" value="1"/>
</dbReference>
<feature type="compositionally biased region" description="Low complexity" evidence="1">
    <location>
        <begin position="754"/>
        <end position="769"/>
    </location>
</feature>
<feature type="region of interest" description="Disordered" evidence="1">
    <location>
        <begin position="238"/>
        <end position="276"/>
    </location>
</feature>
<evidence type="ECO:0000313" key="4">
    <source>
        <dbReference type="Proteomes" id="UP000291020"/>
    </source>
</evidence>
<feature type="compositionally biased region" description="Polar residues" evidence="1">
    <location>
        <begin position="179"/>
        <end position="191"/>
    </location>
</feature>
<dbReference type="STRING" id="38772.ENSGAGP00000020832"/>
<evidence type="ECO:0000313" key="3">
    <source>
        <dbReference type="Ensembl" id="ENSGAGP00000020832.1"/>
    </source>
</evidence>
<feature type="compositionally biased region" description="Basic and acidic residues" evidence="1">
    <location>
        <begin position="804"/>
        <end position="823"/>
    </location>
</feature>
<reference evidence="3" key="3">
    <citation type="submission" date="2025-09" db="UniProtKB">
        <authorList>
            <consortium name="Ensembl"/>
        </authorList>
    </citation>
    <scope>IDENTIFICATION</scope>
</reference>
<dbReference type="PANTHER" id="PTHR46944">
    <property type="entry name" value="RHO GUANINE NUCLEOTIDE EXCHANGE FACTOR 33"/>
    <property type="match status" value="1"/>
</dbReference>
<dbReference type="InterPro" id="IPR000219">
    <property type="entry name" value="DH_dom"/>
</dbReference>
<reference evidence="4" key="1">
    <citation type="journal article" date="2017" name="PLoS ONE">
        <title>The Agassiz's desert tortoise genome provides a resource for the conservation of a threatened species.</title>
        <authorList>
            <person name="Tollis M."/>
            <person name="DeNardo D.F."/>
            <person name="Cornelius J.A."/>
            <person name="Dolby G.A."/>
            <person name="Edwards T."/>
            <person name="Henen B.T."/>
            <person name="Karl A.E."/>
            <person name="Murphy R.W."/>
            <person name="Kusumi K."/>
        </authorList>
    </citation>
    <scope>NUCLEOTIDE SEQUENCE [LARGE SCALE GENOMIC DNA]</scope>
</reference>
<proteinExistence type="predicted"/>
<evidence type="ECO:0000256" key="1">
    <source>
        <dbReference type="SAM" id="MobiDB-lite"/>
    </source>
</evidence>
<dbReference type="InterPro" id="IPR042849">
    <property type="entry name" value="ARHGEF33"/>
</dbReference>